<gene>
    <name evidence="4" type="ORF">HDA44_002098</name>
</gene>
<feature type="signal peptide" evidence="3">
    <location>
        <begin position="1"/>
        <end position="22"/>
    </location>
</feature>
<keyword evidence="2" id="KW-1133">Transmembrane helix</keyword>
<keyword evidence="3" id="KW-0732">Signal</keyword>
<feature type="compositionally biased region" description="Low complexity" evidence="1">
    <location>
        <begin position="155"/>
        <end position="172"/>
    </location>
</feature>
<feature type="compositionally biased region" description="Pro residues" evidence="1">
    <location>
        <begin position="140"/>
        <end position="154"/>
    </location>
</feature>
<evidence type="ECO:0000256" key="1">
    <source>
        <dbReference type="SAM" id="MobiDB-lite"/>
    </source>
</evidence>
<feature type="region of interest" description="Disordered" evidence="1">
    <location>
        <begin position="137"/>
        <end position="172"/>
    </location>
</feature>
<keyword evidence="2" id="KW-0812">Transmembrane</keyword>
<dbReference type="Proteomes" id="UP000558997">
    <property type="component" value="Unassembled WGS sequence"/>
</dbReference>
<dbReference type="AlphaFoldDB" id="A0A841DQX2"/>
<organism evidence="4 5">
    <name type="scientific">Kribbella solani</name>
    <dbReference type="NCBI Taxonomy" id="236067"/>
    <lineage>
        <taxon>Bacteria</taxon>
        <taxon>Bacillati</taxon>
        <taxon>Actinomycetota</taxon>
        <taxon>Actinomycetes</taxon>
        <taxon>Propionibacteriales</taxon>
        <taxon>Kribbellaceae</taxon>
        <taxon>Kribbella</taxon>
    </lineage>
</organism>
<dbReference type="RefSeq" id="WP_184833319.1">
    <property type="nucleotide sequence ID" value="NZ_BAAAVN010000001.1"/>
</dbReference>
<evidence type="ECO:0000256" key="2">
    <source>
        <dbReference type="SAM" id="Phobius"/>
    </source>
</evidence>
<evidence type="ECO:0008006" key="6">
    <source>
        <dbReference type="Google" id="ProtNLM"/>
    </source>
</evidence>
<keyword evidence="2" id="KW-0472">Membrane</keyword>
<evidence type="ECO:0000256" key="3">
    <source>
        <dbReference type="SAM" id="SignalP"/>
    </source>
</evidence>
<proteinExistence type="predicted"/>
<accession>A0A841DQX2</accession>
<sequence>MVRRTFALVVLLFALTAAPASAGGPTSVTLSASSTVVTFDYNDSRYGDLQKLLLSPPAVDPPRAALGARFVRATWRLYDRSVWRVDVIYPDAPGGPLIASQDNLSGTAPTLTKPTWHRPTDPAQLTALLRSLNLLTGPKPTQPAPALPAEPTAPPARQTAPPAGQTTPPTDQTALAAQPSAFTGPGQAGFFTGWRWALPGVAVGAALALVLTRLFPKRRCELLG</sequence>
<protein>
    <recommendedName>
        <fullName evidence="6">DUF2207 domain-containing protein</fullName>
    </recommendedName>
</protein>
<dbReference type="EMBL" id="JACHNF010000001">
    <property type="protein sequence ID" value="MBB5978757.1"/>
    <property type="molecule type" value="Genomic_DNA"/>
</dbReference>
<comment type="caution">
    <text evidence="4">The sequence shown here is derived from an EMBL/GenBank/DDBJ whole genome shotgun (WGS) entry which is preliminary data.</text>
</comment>
<evidence type="ECO:0000313" key="4">
    <source>
        <dbReference type="EMBL" id="MBB5978757.1"/>
    </source>
</evidence>
<feature type="chain" id="PRO_5033037036" description="DUF2207 domain-containing protein" evidence="3">
    <location>
        <begin position="23"/>
        <end position="224"/>
    </location>
</feature>
<keyword evidence="5" id="KW-1185">Reference proteome</keyword>
<feature type="transmembrane region" description="Helical" evidence="2">
    <location>
        <begin position="196"/>
        <end position="215"/>
    </location>
</feature>
<evidence type="ECO:0000313" key="5">
    <source>
        <dbReference type="Proteomes" id="UP000558997"/>
    </source>
</evidence>
<reference evidence="4 5" key="1">
    <citation type="submission" date="2020-08" db="EMBL/GenBank/DDBJ databases">
        <title>Sequencing the genomes of 1000 actinobacteria strains.</title>
        <authorList>
            <person name="Klenk H.-P."/>
        </authorList>
    </citation>
    <scope>NUCLEOTIDE SEQUENCE [LARGE SCALE GENOMIC DNA]</scope>
    <source>
        <strain evidence="4 5">DSM 17294</strain>
    </source>
</reference>
<name>A0A841DQX2_9ACTN</name>